<evidence type="ECO:0000313" key="3">
    <source>
        <dbReference type="EMBL" id="RQH49890.1"/>
    </source>
</evidence>
<name>A0A3N6PG90_9CYAN</name>
<keyword evidence="1" id="KW-0042">Antenna complex</keyword>
<proteinExistence type="predicted"/>
<evidence type="ECO:0000256" key="2">
    <source>
        <dbReference type="ARBA" id="ARBA00022738"/>
    </source>
</evidence>
<dbReference type="GO" id="GO:0030089">
    <property type="term" value="C:phycobilisome"/>
    <property type="evidence" value="ECO:0007669"/>
    <property type="project" value="UniProtKB-KW"/>
</dbReference>
<dbReference type="InterPro" id="IPR016024">
    <property type="entry name" value="ARM-type_fold"/>
</dbReference>
<comment type="caution">
    <text evidence="3">The sequence shown here is derived from an EMBL/GenBank/DDBJ whole genome shotgun (WGS) entry which is preliminary data.</text>
</comment>
<sequence>MLYLFSSYSFKYLSKATNALVQLLGSTSDPNIRREAAESLGKISMGNEKVINAFL</sequence>
<dbReference type="AlphaFoldDB" id="A0A3N6PG90"/>
<dbReference type="EMBL" id="RCBY01000025">
    <property type="protein sequence ID" value="RQH49890.1"/>
    <property type="molecule type" value="Genomic_DNA"/>
</dbReference>
<keyword evidence="2" id="KW-0605">Phycobilisome</keyword>
<gene>
    <name evidence="3" type="ORF">D5R40_06860</name>
</gene>
<accession>A0A3N6PG90</accession>
<dbReference type="InterPro" id="IPR011989">
    <property type="entry name" value="ARM-like"/>
</dbReference>
<dbReference type="SUPFAM" id="SSF48371">
    <property type="entry name" value="ARM repeat"/>
    <property type="match status" value="1"/>
</dbReference>
<evidence type="ECO:0000256" key="1">
    <source>
        <dbReference type="ARBA" id="ARBA00022549"/>
    </source>
</evidence>
<reference evidence="3 4" key="1">
    <citation type="journal article" date="2018" name="ACS Chem. Biol.">
        <title>Ketoreductase domain dysfunction expands chemodiversity: malyngamide biosynthesis in the cyanobacterium Okeania hirsuta.</title>
        <authorList>
            <person name="Moss N.A."/>
            <person name="Leao T."/>
            <person name="Rankin M."/>
            <person name="McCullough T.M."/>
            <person name="Qu P."/>
            <person name="Korobeynikov A."/>
            <person name="Smith J.L."/>
            <person name="Gerwick L."/>
            <person name="Gerwick W.H."/>
        </authorList>
    </citation>
    <scope>NUCLEOTIDE SEQUENCE [LARGE SCALE GENOMIC DNA]</scope>
    <source>
        <strain evidence="3 4">PAB10Feb10-1</strain>
    </source>
</reference>
<evidence type="ECO:0000313" key="4">
    <source>
        <dbReference type="Proteomes" id="UP000269154"/>
    </source>
</evidence>
<organism evidence="3 4">
    <name type="scientific">Okeania hirsuta</name>
    <dbReference type="NCBI Taxonomy" id="1458930"/>
    <lineage>
        <taxon>Bacteria</taxon>
        <taxon>Bacillati</taxon>
        <taxon>Cyanobacteriota</taxon>
        <taxon>Cyanophyceae</taxon>
        <taxon>Oscillatoriophycideae</taxon>
        <taxon>Oscillatoriales</taxon>
        <taxon>Microcoleaceae</taxon>
        <taxon>Okeania</taxon>
    </lineage>
</organism>
<dbReference type="Pfam" id="PF13646">
    <property type="entry name" value="HEAT_2"/>
    <property type="match status" value="1"/>
</dbReference>
<keyword evidence="4" id="KW-1185">Reference proteome</keyword>
<protein>
    <submittedName>
        <fullName evidence="3">HEAT repeat domain-containing protein</fullName>
    </submittedName>
</protein>
<dbReference type="Proteomes" id="UP000269154">
    <property type="component" value="Unassembled WGS sequence"/>
</dbReference>
<dbReference type="Gene3D" id="1.25.10.10">
    <property type="entry name" value="Leucine-rich Repeat Variant"/>
    <property type="match status" value="1"/>
</dbReference>